<gene>
    <name evidence="1" type="ORF">OLEA9_A103471</name>
</gene>
<protein>
    <submittedName>
        <fullName evidence="1">Uncharacterized protein</fullName>
    </submittedName>
</protein>
<evidence type="ECO:0000313" key="2">
    <source>
        <dbReference type="Proteomes" id="UP000594638"/>
    </source>
</evidence>
<name>A0A8S0QXE1_OLEEU</name>
<accession>A0A8S0QXE1</accession>
<organism evidence="1 2">
    <name type="scientific">Olea europaea subsp. europaea</name>
    <dbReference type="NCBI Taxonomy" id="158383"/>
    <lineage>
        <taxon>Eukaryota</taxon>
        <taxon>Viridiplantae</taxon>
        <taxon>Streptophyta</taxon>
        <taxon>Embryophyta</taxon>
        <taxon>Tracheophyta</taxon>
        <taxon>Spermatophyta</taxon>
        <taxon>Magnoliopsida</taxon>
        <taxon>eudicotyledons</taxon>
        <taxon>Gunneridae</taxon>
        <taxon>Pentapetalae</taxon>
        <taxon>asterids</taxon>
        <taxon>lamiids</taxon>
        <taxon>Lamiales</taxon>
        <taxon>Oleaceae</taxon>
        <taxon>Oleeae</taxon>
        <taxon>Olea</taxon>
    </lineage>
</organism>
<proteinExistence type="predicted"/>
<dbReference type="AlphaFoldDB" id="A0A8S0QXE1"/>
<evidence type="ECO:0000313" key="1">
    <source>
        <dbReference type="EMBL" id="CAA2970578.1"/>
    </source>
</evidence>
<comment type="caution">
    <text evidence="1">The sequence shown here is derived from an EMBL/GenBank/DDBJ whole genome shotgun (WGS) entry which is preliminary data.</text>
</comment>
<dbReference type="OrthoDB" id="1303904at2759"/>
<reference evidence="1 2" key="1">
    <citation type="submission" date="2019-12" db="EMBL/GenBank/DDBJ databases">
        <authorList>
            <person name="Alioto T."/>
            <person name="Alioto T."/>
            <person name="Gomez Garrido J."/>
        </authorList>
    </citation>
    <scope>NUCLEOTIDE SEQUENCE [LARGE SCALE GENOMIC DNA]</scope>
</reference>
<dbReference type="Gramene" id="OE9A103471T1">
    <property type="protein sequence ID" value="OE9A103471C1"/>
    <property type="gene ID" value="OE9A103471"/>
</dbReference>
<sequence length="149" mass="16632">MACIVCDSYVQLVDTVMREFELHPIKVAVSLKYVLNDDLPPIRIKNDNDVLSYILLKDMERKPAKYPLSIDVTNAEIDNTSIAMPINVHSGGELCTLQDMASDICEASIKTMGHICDTEVTVVSVANAREVEEGRVFRDKNILNLPNTH</sequence>
<dbReference type="EMBL" id="CACTIH010001979">
    <property type="protein sequence ID" value="CAA2970578.1"/>
    <property type="molecule type" value="Genomic_DNA"/>
</dbReference>
<dbReference type="Proteomes" id="UP000594638">
    <property type="component" value="Unassembled WGS sequence"/>
</dbReference>
<keyword evidence="2" id="KW-1185">Reference proteome</keyword>